<dbReference type="AlphaFoldDB" id="A0A1D6FB22"/>
<dbReference type="ExpressionAtlas" id="A0A1D6FB22">
    <property type="expression patterns" value="baseline and differential"/>
</dbReference>
<dbReference type="Pfam" id="PF00078">
    <property type="entry name" value="RVT_1"/>
    <property type="match status" value="1"/>
</dbReference>
<dbReference type="InterPro" id="IPR000477">
    <property type="entry name" value="RT_dom"/>
</dbReference>
<accession>A0A1D6FB22</accession>
<dbReference type="SUPFAM" id="SSF56672">
    <property type="entry name" value="DNA/RNA polymerases"/>
    <property type="match status" value="1"/>
</dbReference>
<gene>
    <name evidence="1" type="ORF">ZEAMMB73_Zm00001d008233</name>
</gene>
<dbReference type="PANTHER" id="PTHR31635">
    <property type="entry name" value="REVERSE TRANSCRIPTASE DOMAIN-CONTAINING PROTEIN-RELATED"/>
    <property type="match status" value="1"/>
</dbReference>
<reference evidence="1" key="1">
    <citation type="submission" date="2015-12" db="EMBL/GenBank/DDBJ databases">
        <title>Update maize B73 reference genome by single molecule sequencing technologies.</title>
        <authorList>
            <consortium name="Maize Genome Sequencing Project"/>
            <person name="Ware D."/>
        </authorList>
    </citation>
    <scope>NUCLEOTIDE SEQUENCE</scope>
    <source>
        <tissue evidence="1">Seedling</tissue>
    </source>
</reference>
<name>A0A1D6FB22_MAIZE</name>
<sequence length="430" mass="48835">MGSDADMEDYGFEYSDEEPEEQDVDIENQYYNSKGLVETDPEGALAGFDQVVSMEPEKAEWHRQRKNFVAKIVSGVDTFTDHDEKARAVNEFYFKLLGCKANRSLTVDLEYLGLPSHDLSDLDAQIDENEVLESIMQLPSDKAPGPDGYTDRFYKVCWPIIKRDVMAVIAAIWCRKFRQFGRLNTAFVTLIPKKEGAEEVKDFRPISLVHNIAKLVTKLMANRLSQRLHDLVSLRQSAFIKGRFIQDNFMLVQQTARLLHQQVKPRVLLKLDLTKAFDSVSWPFLLEVLQHLGFGQIWRDIFSGLLATSSTQVLLNGVPGDIIHHKRGLRQGDPLSPMFFILVMDILGCIVAKADEEGQLQPLSSKPLHHMISLYADDAFLFFHPRENEIHTVLGILNLFGEASGLKTNIQKSSVYPIRCGQEELVTLHD</sequence>
<protein>
    <submittedName>
        <fullName evidence="1">COP9 signalosome complex subunit 2</fullName>
    </submittedName>
</protein>
<dbReference type="EMBL" id="CM000784">
    <property type="protein sequence ID" value="AQK89244.1"/>
    <property type="molecule type" value="Genomic_DNA"/>
</dbReference>
<dbReference type="PROSITE" id="PS50878">
    <property type="entry name" value="RT_POL"/>
    <property type="match status" value="1"/>
</dbReference>
<evidence type="ECO:0000313" key="1">
    <source>
        <dbReference type="EMBL" id="AQK89244.1"/>
    </source>
</evidence>
<proteinExistence type="predicted"/>
<dbReference type="CDD" id="cd01650">
    <property type="entry name" value="RT_nLTR_like"/>
    <property type="match status" value="1"/>
</dbReference>
<organism evidence="1">
    <name type="scientific">Zea mays</name>
    <name type="common">Maize</name>
    <dbReference type="NCBI Taxonomy" id="4577"/>
    <lineage>
        <taxon>Eukaryota</taxon>
        <taxon>Viridiplantae</taxon>
        <taxon>Streptophyta</taxon>
        <taxon>Embryophyta</taxon>
        <taxon>Tracheophyta</taxon>
        <taxon>Spermatophyta</taxon>
        <taxon>Magnoliopsida</taxon>
        <taxon>Liliopsida</taxon>
        <taxon>Poales</taxon>
        <taxon>Poaceae</taxon>
        <taxon>PACMAD clade</taxon>
        <taxon>Panicoideae</taxon>
        <taxon>Andropogonodae</taxon>
        <taxon>Andropogoneae</taxon>
        <taxon>Tripsacinae</taxon>
        <taxon>Zea</taxon>
    </lineage>
</organism>
<dbReference type="PANTHER" id="PTHR31635:SF196">
    <property type="entry name" value="REVERSE TRANSCRIPTASE DOMAIN-CONTAINING PROTEIN-RELATED"/>
    <property type="match status" value="1"/>
</dbReference>
<dbReference type="InterPro" id="IPR043502">
    <property type="entry name" value="DNA/RNA_pol_sf"/>
</dbReference>